<proteinExistence type="evidence at transcript level"/>
<dbReference type="InterPro" id="IPR003690">
    <property type="entry name" value="MTERF"/>
</dbReference>
<evidence type="ECO:0000256" key="2">
    <source>
        <dbReference type="ARBA" id="ARBA00022472"/>
    </source>
</evidence>
<dbReference type="PANTHER" id="PTHR13068">
    <property type="entry name" value="CGI-12 PROTEIN-RELATED"/>
    <property type="match status" value="1"/>
</dbReference>
<sequence length="673" mass="76699">MLTCHSPLASLHLQLRHHPLHFSSSTTTTLHICSAVNNHHHHQQQQPQIPEDQNPLAAGGGGALDPIPRKHNYKSSSILQTQKPIEPQSPLSPQEKAKILELALVRKRTPQFPGSIFVQSPGDADVNSSLPPLKTLFRDSPDGEDDVDENMLLRAVEIRRKVTAEVLKEALMKRGKFGITYATNLVICLPDFIDYVMIEAAAMKRLPEFSDSTFNCRARTVIEDSEVVQLVRWLKHNALPYTRIAKLICKTKGNLESIRRVADWLKTINVKGEFIGTTMLRGGDNIFERSNEELDEIVDYLERKGVRREWMGFVVSRCASVLGFTMEELKTRVSFYTDMGMDSKDFGTMVYDCPKALSFFTLEEMKEKVNYLKEFDLNDKELGKLLAFKPDLMCCSIEERWKPLVKYLYYLGIPKRGMRKMLVVKPMIFCIDLELNIVKKVRFFQDLGVTDAGIGNMLAKFPPLLTYSLDKKIRPVVIFLMTRAGVSQTKIAKVIALGPELLGCSISQKLEVHMKYYLSLGIRVWQLGEMIADFPMLLRYNLDVIRPKYIYLRKTMVRPLLDIIEFPRFFSYSLEGRIIPRHKIMVENRVTFKLRSMLPCSDEEFEKKVKDAVNRRLKFESRVQDSSLSDSQEGIGEVLDVSQSSDCSTSYSGSEDSVSHSQSESAISAPPYL</sequence>
<organism evidence="5">
    <name type="scientific">Erodium trifolium</name>
    <dbReference type="NCBI Taxonomy" id="337410"/>
    <lineage>
        <taxon>Eukaryota</taxon>
        <taxon>Viridiplantae</taxon>
        <taxon>Streptophyta</taxon>
        <taxon>Embryophyta</taxon>
        <taxon>Tracheophyta</taxon>
        <taxon>Spermatophyta</taxon>
        <taxon>Magnoliopsida</taxon>
        <taxon>eudicotyledons</taxon>
        <taxon>Gunneridae</taxon>
        <taxon>Pentapetalae</taxon>
        <taxon>rosids</taxon>
        <taxon>malvids</taxon>
        <taxon>Geraniales</taxon>
        <taxon>Geraniaceae</taxon>
        <taxon>Erodium</taxon>
    </lineage>
</organism>
<dbReference type="GO" id="GO:0006353">
    <property type="term" value="P:DNA-templated transcription termination"/>
    <property type="evidence" value="ECO:0007669"/>
    <property type="project" value="UniProtKB-KW"/>
</dbReference>
<keyword evidence="3" id="KW-0809">Transit peptide</keyword>
<evidence type="ECO:0000313" key="5">
    <source>
        <dbReference type="EMBL" id="AKM76428.1"/>
    </source>
</evidence>
<protein>
    <submittedName>
        <fullName evidence="5">Embryo defective 2219</fullName>
    </submittedName>
</protein>
<name>A0A0G4ALM0_9ROSI</name>
<dbReference type="PANTHER" id="PTHR13068:SF98">
    <property type="entry name" value="TRANSCRIPTION TERMINATION FACTOR MTERF2, CHLOROPLASTIC"/>
    <property type="match status" value="1"/>
</dbReference>
<evidence type="ECO:0000256" key="1">
    <source>
        <dbReference type="ARBA" id="ARBA00007692"/>
    </source>
</evidence>
<dbReference type="AlphaFoldDB" id="A0A0G4ALM0"/>
<accession>A0A0G4ALM0</accession>
<keyword evidence="2" id="KW-0805">Transcription regulation</keyword>
<reference evidence="5" key="1">
    <citation type="submission" date="2014-09" db="EMBL/GenBank/DDBJ databases">
        <title>Coevolution between plastid and nuclear genomes in Geraniaceae.</title>
        <authorList>
            <person name="Zhang J."/>
            <person name="Ruhlman T.A."/>
            <person name="Sabir J."/>
            <person name="Blazier J.C."/>
            <person name="Jansen R.K."/>
        </authorList>
    </citation>
    <scope>NUCLEOTIDE SEQUENCE</scope>
</reference>
<feature type="compositionally biased region" description="Low complexity" evidence="4">
    <location>
        <begin position="652"/>
        <end position="665"/>
    </location>
</feature>
<evidence type="ECO:0000256" key="3">
    <source>
        <dbReference type="ARBA" id="ARBA00022946"/>
    </source>
</evidence>
<feature type="region of interest" description="Disordered" evidence="4">
    <location>
        <begin position="625"/>
        <end position="673"/>
    </location>
</feature>
<dbReference type="InterPro" id="IPR038538">
    <property type="entry name" value="MTERF_sf"/>
</dbReference>
<feature type="compositionally biased region" description="Polar residues" evidence="4">
    <location>
        <begin position="641"/>
        <end position="651"/>
    </location>
</feature>
<evidence type="ECO:0000256" key="4">
    <source>
        <dbReference type="SAM" id="MobiDB-lite"/>
    </source>
</evidence>
<dbReference type="SMART" id="SM00733">
    <property type="entry name" value="Mterf"/>
    <property type="match status" value="8"/>
</dbReference>
<dbReference type="GO" id="GO:0003676">
    <property type="term" value="F:nucleic acid binding"/>
    <property type="evidence" value="ECO:0007669"/>
    <property type="project" value="InterPro"/>
</dbReference>
<keyword evidence="2" id="KW-0806">Transcription termination</keyword>
<dbReference type="EMBL" id="KM461185">
    <property type="protein sequence ID" value="AKM76428.1"/>
    <property type="molecule type" value="mRNA"/>
</dbReference>
<dbReference type="Pfam" id="PF02536">
    <property type="entry name" value="mTERF"/>
    <property type="match status" value="1"/>
</dbReference>
<keyword evidence="2" id="KW-0804">Transcription</keyword>
<comment type="similarity">
    <text evidence="1">Belongs to the mTERF family.</text>
</comment>
<feature type="region of interest" description="Disordered" evidence="4">
    <location>
        <begin position="38"/>
        <end position="66"/>
    </location>
</feature>
<dbReference type="Gene3D" id="1.25.70.10">
    <property type="entry name" value="Transcription termination factor 3, mitochondrial"/>
    <property type="match status" value="2"/>
</dbReference>